<feature type="compositionally biased region" description="Polar residues" evidence="6">
    <location>
        <begin position="45"/>
        <end position="61"/>
    </location>
</feature>
<name>T2MJH1_HYDVU</name>
<evidence type="ECO:0000256" key="1">
    <source>
        <dbReference type="ARBA" id="ARBA00004141"/>
    </source>
</evidence>
<dbReference type="GO" id="GO:0015031">
    <property type="term" value="P:protein transport"/>
    <property type="evidence" value="ECO:0007669"/>
    <property type="project" value="InterPro"/>
</dbReference>
<dbReference type="PANTHER" id="PTHR10687">
    <property type="entry name" value="SECRETORY CARRIER-ASSOCIATED MEMBRANE PROTEIN SCAMP"/>
    <property type="match status" value="1"/>
</dbReference>
<feature type="transmembrane region" description="Helical" evidence="5">
    <location>
        <begin position="158"/>
        <end position="182"/>
    </location>
</feature>
<comment type="similarity">
    <text evidence="5">Belongs to the SCAMP family.</text>
</comment>
<comment type="subcellular location">
    <subcellularLocation>
        <location evidence="1 5">Membrane</location>
        <topology evidence="1 5">Multi-pass membrane protein</topology>
    </subcellularLocation>
</comment>
<keyword evidence="5" id="KW-0813">Transport</keyword>
<gene>
    <name evidence="7" type="primary">SCAMP2</name>
</gene>
<dbReference type="EMBL" id="HAAD01005830">
    <property type="protein sequence ID" value="CDG72062.1"/>
    <property type="molecule type" value="mRNA"/>
</dbReference>
<dbReference type="GO" id="GO:0032588">
    <property type="term" value="C:trans-Golgi network membrane"/>
    <property type="evidence" value="ECO:0007669"/>
    <property type="project" value="TreeGrafter"/>
</dbReference>
<evidence type="ECO:0000256" key="6">
    <source>
        <dbReference type="SAM" id="MobiDB-lite"/>
    </source>
</evidence>
<dbReference type="InterPro" id="IPR007273">
    <property type="entry name" value="SCAMP"/>
</dbReference>
<feature type="compositionally biased region" description="Low complexity" evidence="6">
    <location>
        <begin position="19"/>
        <end position="28"/>
    </location>
</feature>
<organism evidence="7">
    <name type="scientific">Hydra vulgaris</name>
    <name type="common">Hydra</name>
    <name type="synonym">Hydra attenuata</name>
    <dbReference type="NCBI Taxonomy" id="6087"/>
    <lineage>
        <taxon>Eukaryota</taxon>
        <taxon>Metazoa</taxon>
        <taxon>Cnidaria</taxon>
        <taxon>Hydrozoa</taxon>
        <taxon>Hydroidolina</taxon>
        <taxon>Anthoathecata</taxon>
        <taxon>Aplanulata</taxon>
        <taxon>Hydridae</taxon>
        <taxon>Hydra</taxon>
    </lineage>
</organism>
<sequence length="338" mass="37608">MSGRDINPFADPKEINPFAASPSAPPTTVKQVNDYNPFADDQTKKSPTTIYPQTAANYGSTPANLQATRADLPPYSSQQYGSGYSSTDAAMKQRQEELERKAAELDRKEQELQRQQNERIGIQVKNFPPLPAFCCFKPCYYHDINVDIPIEKQRTCRLLFYIWQLYIFTLFFNLISALAYLIMDSSGATVFGVSILYLVLFAPCSFICWYRPIYKALKSDSSFNYMLFFVVFFIQIILCGVYSLGISAVGTVGWINGAAQVDTKSGGSKVVSAMMFITAALWTVLCILMTLLLRKVHSAYRRSGASFEKAQGEFARGIASNKNVQNAAAEAVKGGFSK</sequence>
<keyword evidence="3 5" id="KW-1133">Transmembrane helix</keyword>
<proteinExistence type="evidence at transcript level"/>
<reference evidence="7" key="1">
    <citation type="journal article" date="2013" name="Genome Biol. Evol.">
        <title>Punctuated emergences of genetic and phenotypic innovations in eumetazoan, bilaterian, euteleostome, and hominidae ancestors.</title>
        <authorList>
            <person name="Wenger Y."/>
            <person name="Galliot B."/>
        </authorList>
    </citation>
    <scope>NUCLEOTIDE SEQUENCE</scope>
    <source>
        <tissue evidence="7">Whole animals</tissue>
    </source>
</reference>
<evidence type="ECO:0000313" key="7">
    <source>
        <dbReference type="EMBL" id="CDG72062.1"/>
    </source>
</evidence>
<protein>
    <recommendedName>
        <fullName evidence="5">Secretory carrier-associated membrane protein</fullName>
        <shortName evidence="5">Secretory carrier membrane protein</shortName>
    </recommendedName>
</protein>
<dbReference type="PANTHER" id="PTHR10687:SF2">
    <property type="entry name" value="SECRETORY CARRIER-ASSOCIATED MEMBRANE PROTEIN"/>
    <property type="match status" value="1"/>
</dbReference>
<feature type="region of interest" description="Disordered" evidence="6">
    <location>
        <begin position="76"/>
        <end position="96"/>
    </location>
</feature>
<accession>T2MJH1</accession>
<feature type="region of interest" description="Disordered" evidence="6">
    <location>
        <begin position="1"/>
        <end position="61"/>
    </location>
</feature>
<dbReference type="GO" id="GO:0055038">
    <property type="term" value="C:recycling endosome membrane"/>
    <property type="evidence" value="ECO:0007669"/>
    <property type="project" value="TreeGrafter"/>
</dbReference>
<keyword evidence="4 5" id="KW-0472">Membrane</keyword>
<evidence type="ECO:0000256" key="2">
    <source>
        <dbReference type="ARBA" id="ARBA00022692"/>
    </source>
</evidence>
<dbReference type="AlphaFoldDB" id="T2MJH1"/>
<evidence type="ECO:0000256" key="4">
    <source>
        <dbReference type="ARBA" id="ARBA00023136"/>
    </source>
</evidence>
<feature type="transmembrane region" description="Helical" evidence="5">
    <location>
        <begin position="222"/>
        <end position="250"/>
    </location>
</feature>
<keyword evidence="2 5" id="KW-0812">Transmembrane</keyword>
<evidence type="ECO:0000256" key="3">
    <source>
        <dbReference type="ARBA" id="ARBA00022989"/>
    </source>
</evidence>
<feature type="compositionally biased region" description="Low complexity" evidence="6">
    <location>
        <begin position="76"/>
        <end position="86"/>
    </location>
</feature>
<dbReference type="Pfam" id="PF04144">
    <property type="entry name" value="SCAMP"/>
    <property type="match status" value="1"/>
</dbReference>
<dbReference type="OrthoDB" id="242866at2759"/>
<feature type="transmembrane region" description="Helical" evidence="5">
    <location>
        <begin position="188"/>
        <end position="210"/>
    </location>
</feature>
<feature type="transmembrane region" description="Helical" evidence="5">
    <location>
        <begin position="270"/>
        <end position="293"/>
    </location>
</feature>
<evidence type="ECO:0000256" key="5">
    <source>
        <dbReference type="RuleBase" id="RU363122"/>
    </source>
</evidence>